<dbReference type="Pfam" id="PF07765">
    <property type="entry name" value="KIP1"/>
    <property type="match status" value="1"/>
</dbReference>
<dbReference type="Proteomes" id="UP001237642">
    <property type="component" value="Unassembled WGS sequence"/>
</dbReference>
<feature type="domain" description="NAB" evidence="4">
    <location>
        <begin position="14"/>
        <end position="103"/>
    </location>
</feature>
<dbReference type="InterPro" id="IPR051861">
    <property type="entry name" value="NET_actin-binding_domain"/>
</dbReference>
<evidence type="ECO:0000256" key="2">
    <source>
        <dbReference type="ARBA" id="ARBA00038006"/>
    </source>
</evidence>
<proteinExistence type="inferred from homology"/>
<feature type="coiled-coil region" evidence="3">
    <location>
        <begin position="191"/>
        <end position="225"/>
    </location>
</feature>
<dbReference type="GO" id="GO:0003779">
    <property type="term" value="F:actin binding"/>
    <property type="evidence" value="ECO:0007669"/>
    <property type="project" value="InterPro"/>
</dbReference>
<keyword evidence="5" id="KW-0808">Transferase</keyword>
<keyword evidence="6" id="KW-1185">Reference proteome</keyword>
<reference evidence="5" key="2">
    <citation type="submission" date="2023-05" db="EMBL/GenBank/DDBJ databases">
        <authorList>
            <person name="Schelkunov M.I."/>
        </authorList>
    </citation>
    <scope>NUCLEOTIDE SEQUENCE</scope>
    <source>
        <strain evidence="5">Hsosn_3</strain>
        <tissue evidence="5">Leaf</tissue>
    </source>
</reference>
<name>A0AAD8HSA2_9APIA</name>
<keyword evidence="1 3" id="KW-0175">Coiled coil</keyword>
<dbReference type="GO" id="GO:0016301">
    <property type="term" value="F:kinase activity"/>
    <property type="evidence" value="ECO:0007669"/>
    <property type="project" value="UniProtKB-KW"/>
</dbReference>
<organism evidence="5 6">
    <name type="scientific">Heracleum sosnowskyi</name>
    <dbReference type="NCBI Taxonomy" id="360622"/>
    <lineage>
        <taxon>Eukaryota</taxon>
        <taxon>Viridiplantae</taxon>
        <taxon>Streptophyta</taxon>
        <taxon>Embryophyta</taxon>
        <taxon>Tracheophyta</taxon>
        <taxon>Spermatophyta</taxon>
        <taxon>Magnoliopsida</taxon>
        <taxon>eudicotyledons</taxon>
        <taxon>Gunneridae</taxon>
        <taxon>Pentapetalae</taxon>
        <taxon>asterids</taxon>
        <taxon>campanulids</taxon>
        <taxon>Apiales</taxon>
        <taxon>Apiaceae</taxon>
        <taxon>Apioideae</taxon>
        <taxon>apioid superclade</taxon>
        <taxon>Tordylieae</taxon>
        <taxon>Tordyliinae</taxon>
        <taxon>Heracleum</taxon>
    </lineage>
</organism>
<gene>
    <name evidence="5" type="ORF">POM88_038043</name>
</gene>
<protein>
    <submittedName>
        <fullName evidence="5">Kinase-interacting family protein-like</fullName>
    </submittedName>
</protein>
<comment type="caution">
    <text evidence="5">The sequence shown here is derived from an EMBL/GenBank/DDBJ whole genome shotgun (WGS) entry which is preliminary data.</text>
</comment>
<keyword evidence="5" id="KW-0418">Kinase</keyword>
<dbReference type="PANTHER" id="PTHR32258">
    <property type="entry name" value="PROTEIN NETWORKED 4A"/>
    <property type="match status" value="1"/>
</dbReference>
<evidence type="ECO:0000313" key="5">
    <source>
        <dbReference type="EMBL" id="KAK1371951.1"/>
    </source>
</evidence>
<sequence length="330" mass="37870">MVLKKGNASAVFSSSSLYESSNQSSRSLFPSTRPSWLLVSIADLDKRMKMVCSNSIKEHKADSFAEQAEAYYQKRPQLLSLLQDLYNGYLTLADRYCRALAKQHNSPIMTPVSINQNSDDEVCSNEVSDAESSISFQTPVKPHVVMNDADGVVAELVIKNVECEIAVDEMNEEEKKWTESSRKMELQKSLLEVLETERLVLLNENARLEYKVETLVDENKALGEESFFMKTKASELARCVLKLREDYKVNMPSSKIEDLHEQIYALEKRNKEYYDQLVKQNEGKNKIMKAKRNTIVLMKRCSQSPKKVSKLWKKVKNFDMLKCCSNYNNP</sequence>
<evidence type="ECO:0000259" key="4">
    <source>
        <dbReference type="PROSITE" id="PS51774"/>
    </source>
</evidence>
<evidence type="ECO:0000256" key="1">
    <source>
        <dbReference type="ARBA" id="ARBA00023054"/>
    </source>
</evidence>
<dbReference type="PANTHER" id="PTHR32258:SF26">
    <property type="entry name" value="KINASE INTERACTING (KIP1-LIKE) FAMILY PROTEIN"/>
    <property type="match status" value="1"/>
</dbReference>
<dbReference type="AlphaFoldDB" id="A0AAD8HSA2"/>
<accession>A0AAD8HSA2</accession>
<evidence type="ECO:0000256" key="3">
    <source>
        <dbReference type="SAM" id="Coils"/>
    </source>
</evidence>
<dbReference type="PROSITE" id="PS51774">
    <property type="entry name" value="NAB"/>
    <property type="match status" value="1"/>
</dbReference>
<dbReference type="InterPro" id="IPR011684">
    <property type="entry name" value="NAB"/>
</dbReference>
<comment type="similarity">
    <text evidence="2">Belongs to the NET family.</text>
</comment>
<evidence type="ECO:0000313" key="6">
    <source>
        <dbReference type="Proteomes" id="UP001237642"/>
    </source>
</evidence>
<dbReference type="EMBL" id="JAUIZM010000008">
    <property type="protein sequence ID" value="KAK1371951.1"/>
    <property type="molecule type" value="Genomic_DNA"/>
</dbReference>
<reference evidence="5" key="1">
    <citation type="submission" date="2023-02" db="EMBL/GenBank/DDBJ databases">
        <title>Genome of toxic invasive species Heracleum sosnowskyi carries increased number of genes despite the absence of recent whole-genome duplications.</title>
        <authorList>
            <person name="Schelkunov M."/>
            <person name="Shtratnikova V."/>
            <person name="Makarenko M."/>
            <person name="Klepikova A."/>
            <person name="Omelchenko D."/>
            <person name="Novikova G."/>
            <person name="Obukhova E."/>
            <person name="Bogdanov V."/>
            <person name="Penin A."/>
            <person name="Logacheva M."/>
        </authorList>
    </citation>
    <scope>NUCLEOTIDE SEQUENCE</scope>
    <source>
        <strain evidence="5">Hsosn_3</strain>
        <tissue evidence="5">Leaf</tissue>
    </source>
</reference>